<dbReference type="EMBL" id="JH658371">
    <property type="protein sequence ID" value="EXK92019.1"/>
    <property type="molecule type" value="Genomic_DNA"/>
</dbReference>
<feature type="region of interest" description="Disordered" evidence="1">
    <location>
        <begin position="65"/>
        <end position="95"/>
    </location>
</feature>
<keyword evidence="3" id="KW-1185">Reference proteome</keyword>
<gene>
    <name evidence="2" type="ORF">FOQG_05995</name>
</gene>
<evidence type="ECO:0000313" key="3">
    <source>
        <dbReference type="Proteomes" id="UP000030663"/>
    </source>
</evidence>
<evidence type="ECO:0000256" key="1">
    <source>
        <dbReference type="SAM" id="MobiDB-lite"/>
    </source>
</evidence>
<evidence type="ECO:0000313" key="2">
    <source>
        <dbReference type="EMBL" id="EXK92019.1"/>
    </source>
</evidence>
<accession>X0CMG0</accession>
<organism evidence="2 3">
    <name type="scientific">Fusarium oxysporum f. sp. raphani 54005</name>
    <dbReference type="NCBI Taxonomy" id="1089458"/>
    <lineage>
        <taxon>Eukaryota</taxon>
        <taxon>Fungi</taxon>
        <taxon>Dikarya</taxon>
        <taxon>Ascomycota</taxon>
        <taxon>Pezizomycotina</taxon>
        <taxon>Sordariomycetes</taxon>
        <taxon>Hypocreomycetidae</taxon>
        <taxon>Hypocreales</taxon>
        <taxon>Nectriaceae</taxon>
        <taxon>Fusarium</taxon>
        <taxon>Fusarium oxysporum species complex</taxon>
    </lineage>
</organism>
<reference evidence="2 3" key="1">
    <citation type="submission" date="2011-11" db="EMBL/GenBank/DDBJ databases">
        <title>The Genome Sequence of Fusarium oxysporum PHW815.</title>
        <authorList>
            <consortium name="The Broad Institute Genome Sequencing Platform"/>
            <person name="Ma L.-J."/>
            <person name="Gale L.R."/>
            <person name="Schwartz D.C."/>
            <person name="Zhou S."/>
            <person name="Corby-Kistler H."/>
            <person name="Young S.K."/>
            <person name="Zeng Q."/>
            <person name="Gargeya S."/>
            <person name="Fitzgerald M."/>
            <person name="Haas B."/>
            <person name="Abouelleil A."/>
            <person name="Alvarado L."/>
            <person name="Arachchi H.M."/>
            <person name="Berlin A."/>
            <person name="Brown A."/>
            <person name="Chapman S.B."/>
            <person name="Chen Z."/>
            <person name="Dunbar C."/>
            <person name="Freedman E."/>
            <person name="Gearin G."/>
            <person name="Goldberg J."/>
            <person name="Griggs A."/>
            <person name="Gujja S."/>
            <person name="Heiman D."/>
            <person name="Howarth C."/>
            <person name="Larson L."/>
            <person name="Lui A."/>
            <person name="MacDonald P.J.P."/>
            <person name="Montmayeur A."/>
            <person name="Murphy C."/>
            <person name="Neiman D."/>
            <person name="Pearson M."/>
            <person name="Priest M."/>
            <person name="Roberts A."/>
            <person name="Saif S."/>
            <person name="Shea T."/>
            <person name="Shenoy N."/>
            <person name="Sisk P."/>
            <person name="Stolte C."/>
            <person name="Sykes S."/>
            <person name="Wortman J."/>
            <person name="Nusbaum C."/>
            <person name="Birren B."/>
        </authorList>
    </citation>
    <scope>NUCLEOTIDE SEQUENCE [LARGE SCALE GENOMIC DNA]</scope>
    <source>
        <strain evidence="2 3">54005</strain>
    </source>
</reference>
<dbReference type="AlphaFoldDB" id="X0CMG0"/>
<dbReference type="Proteomes" id="UP000030663">
    <property type="component" value="Unassembled WGS sequence"/>
</dbReference>
<sequence length="115" mass="12998">MRDPERWTCSRRKTIFISTWRAHGRHSLSLPSTTPLYLFYTAVLGLDNGYLSWVLEVEAQPFPTKSSTISTQRAARLSRPPRTLPASRSTPRIGSDEIVAKMKESRESFGVCLKG</sequence>
<name>X0CMG0_FUSOX</name>
<dbReference type="HOGENOM" id="CLU_2109119_0_0_1"/>
<proteinExistence type="predicted"/>
<protein>
    <submittedName>
        <fullName evidence="2">Uncharacterized protein</fullName>
    </submittedName>
</protein>